<protein>
    <recommendedName>
        <fullName evidence="3">DUF4249 domain-containing protein</fullName>
    </recommendedName>
</protein>
<dbReference type="PROSITE" id="PS51257">
    <property type="entry name" value="PROKAR_LIPOPROTEIN"/>
    <property type="match status" value="1"/>
</dbReference>
<dbReference type="RefSeq" id="WP_045462914.1">
    <property type="nucleotide sequence ID" value="NZ_BBLT01000004.1"/>
</dbReference>
<evidence type="ECO:0008006" key="3">
    <source>
        <dbReference type="Google" id="ProtNLM"/>
    </source>
</evidence>
<sequence length="268" mass="30228">MRRIIYLVVCVLLFSCNREKNITVELPEHISQPVVEFYLQPGKPFRLLLTESAGYFDPPQVTPIDEATIEVVHAGKIYYPTPQPFGIDTATRKFYNYSTDKNTVVPLDFDNDFFVSIKDKNGRIIEGRTTIMRPVVIDTISFFTDDPEKAAILVKFQDNPATKDYYRVIVVQDSITGEGKWDQVFNDEAIQSELGGVNSGYILFQGSKVIVQLFHINKDYYDYVTSTKNAADSNGNPFAQPSRIMSNVTGGIGIITGFQPTEKKLIVQ</sequence>
<dbReference type="InterPro" id="IPR025345">
    <property type="entry name" value="DUF4249"/>
</dbReference>
<name>A0A098LEY2_9BACT</name>
<proteinExistence type="predicted"/>
<comment type="caution">
    <text evidence="1">The sequence shown here is derived from an EMBL/GenBank/DDBJ whole genome shotgun (WGS) entry which is preliminary data.</text>
</comment>
<dbReference type="OrthoDB" id="1117499at2"/>
<evidence type="ECO:0000313" key="2">
    <source>
        <dbReference type="Proteomes" id="UP000030185"/>
    </source>
</evidence>
<dbReference type="Pfam" id="PF14054">
    <property type="entry name" value="DUF4249"/>
    <property type="match status" value="1"/>
</dbReference>
<accession>A0A098LEY2</accession>
<dbReference type="STRING" id="153721.MYP_2230"/>
<reference evidence="1 2" key="1">
    <citation type="submission" date="2014-09" db="EMBL/GenBank/DDBJ databases">
        <title>Sporocytophaga myxococcoides PG-01 genome sequencing.</title>
        <authorList>
            <person name="Liu L."/>
            <person name="Gao P.J."/>
            <person name="Chen G.J."/>
            <person name="Wang L.S."/>
        </authorList>
    </citation>
    <scope>NUCLEOTIDE SEQUENCE [LARGE SCALE GENOMIC DNA]</scope>
    <source>
        <strain evidence="1 2">PG-01</strain>
    </source>
</reference>
<organism evidence="1 2">
    <name type="scientific">Sporocytophaga myxococcoides</name>
    <dbReference type="NCBI Taxonomy" id="153721"/>
    <lineage>
        <taxon>Bacteria</taxon>
        <taxon>Pseudomonadati</taxon>
        <taxon>Bacteroidota</taxon>
        <taxon>Cytophagia</taxon>
        <taxon>Cytophagales</taxon>
        <taxon>Cytophagaceae</taxon>
        <taxon>Sporocytophaga</taxon>
    </lineage>
</organism>
<keyword evidence="2" id="KW-1185">Reference proteome</keyword>
<dbReference type="Proteomes" id="UP000030185">
    <property type="component" value="Unassembled WGS sequence"/>
</dbReference>
<dbReference type="eggNOG" id="ENOG5031ZSX">
    <property type="taxonomic scope" value="Bacteria"/>
</dbReference>
<gene>
    <name evidence="1" type="ORF">MYP_2230</name>
</gene>
<evidence type="ECO:0000313" key="1">
    <source>
        <dbReference type="EMBL" id="GAL85002.1"/>
    </source>
</evidence>
<dbReference type="EMBL" id="BBLT01000004">
    <property type="protein sequence ID" value="GAL85002.1"/>
    <property type="molecule type" value="Genomic_DNA"/>
</dbReference>
<dbReference type="AlphaFoldDB" id="A0A098LEY2"/>